<dbReference type="Gene3D" id="1.10.20.10">
    <property type="entry name" value="Histone, subunit A"/>
    <property type="match status" value="1"/>
</dbReference>
<evidence type="ECO:0000256" key="2">
    <source>
        <dbReference type="ARBA" id="ARBA00023242"/>
    </source>
</evidence>
<feature type="domain" description="Transcription factor CBF/NF-Y/archaeal histone" evidence="4">
    <location>
        <begin position="19"/>
        <end position="84"/>
    </location>
</feature>
<dbReference type="GO" id="GO:0006261">
    <property type="term" value="P:DNA-templated DNA replication"/>
    <property type="evidence" value="ECO:0007669"/>
    <property type="project" value="TreeGrafter"/>
</dbReference>
<evidence type="ECO:0000259" key="4">
    <source>
        <dbReference type="Pfam" id="PF00808"/>
    </source>
</evidence>
<dbReference type="AlphaFoldDB" id="A0A3D8R6C3"/>
<feature type="compositionally biased region" description="Polar residues" evidence="3">
    <location>
        <begin position="169"/>
        <end position="180"/>
    </location>
</feature>
<dbReference type="InterPro" id="IPR003958">
    <property type="entry name" value="CBFA_NFYB_domain"/>
</dbReference>
<evidence type="ECO:0000256" key="3">
    <source>
        <dbReference type="SAM" id="MobiDB-lite"/>
    </source>
</evidence>
<dbReference type="OrthoDB" id="636685at2759"/>
<gene>
    <name evidence="5" type="ORF">BP6252_08609</name>
</gene>
<organism evidence="5 6">
    <name type="scientific">Coleophoma cylindrospora</name>
    <dbReference type="NCBI Taxonomy" id="1849047"/>
    <lineage>
        <taxon>Eukaryota</taxon>
        <taxon>Fungi</taxon>
        <taxon>Dikarya</taxon>
        <taxon>Ascomycota</taxon>
        <taxon>Pezizomycotina</taxon>
        <taxon>Leotiomycetes</taxon>
        <taxon>Helotiales</taxon>
        <taxon>Dermateaceae</taxon>
        <taxon>Coleophoma</taxon>
    </lineage>
</organism>
<dbReference type="InterPro" id="IPR009072">
    <property type="entry name" value="Histone-fold"/>
</dbReference>
<dbReference type="GO" id="GO:0008623">
    <property type="term" value="C:CHRAC"/>
    <property type="evidence" value="ECO:0007669"/>
    <property type="project" value="TreeGrafter"/>
</dbReference>
<dbReference type="PANTHER" id="PTHR10252">
    <property type="entry name" value="HISTONE-LIKE TRANSCRIPTION FACTOR CCAAT-RELATED"/>
    <property type="match status" value="1"/>
</dbReference>
<dbReference type="PANTHER" id="PTHR10252:SF54">
    <property type="entry name" value="CHROMATIN ACCESSIBILITY COMPLEX PROTEIN 1"/>
    <property type="match status" value="1"/>
</dbReference>
<feature type="region of interest" description="Disordered" evidence="3">
    <location>
        <begin position="134"/>
        <end position="188"/>
    </location>
</feature>
<evidence type="ECO:0000313" key="5">
    <source>
        <dbReference type="EMBL" id="RDW69589.1"/>
    </source>
</evidence>
<dbReference type="CDD" id="cd23645">
    <property type="entry name" value="HFD_Dpb3-like"/>
    <property type="match status" value="1"/>
</dbReference>
<dbReference type="Proteomes" id="UP000256645">
    <property type="component" value="Unassembled WGS sequence"/>
</dbReference>
<dbReference type="EMBL" id="PDLM01000009">
    <property type="protein sequence ID" value="RDW69589.1"/>
    <property type="molecule type" value="Genomic_DNA"/>
</dbReference>
<name>A0A3D8R6C3_9HELO</name>
<dbReference type="Pfam" id="PF00808">
    <property type="entry name" value="CBFD_NFYB_HMF"/>
    <property type="match status" value="1"/>
</dbReference>
<sequence>MPYNSSAIPPRRDVSGTCQLPLSRVKKIIALDQDINMCSNNAAFVITLATELFIQYMAEQGHNVVKSERKPRRNIQYRDLSNAVSHQDNLEFLVDVVPKTIPYKQVKEAKTPASRGVTNGAAATVERGQTTIDGSKVLMNGSSGNGVLHEGEDDSVGPSEQLEIEIRGQRTSIGEINGTNGAEDVEMS</sequence>
<dbReference type="STRING" id="1849047.A0A3D8R6C3"/>
<comment type="caution">
    <text evidence="5">The sequence shown here is derived from an EMBL/GenBank/DDBJ whole genome shotgun (WGS) entry which is preliminary data.</text>
</comment>
<dbReference type="InterPro" id="IPR050568">
    <property type="entry name" value="Transcr_DNA_Rep_Reg"/>
</dbReference>
<accession>A0A3D8R6C3</accession>
<keyword evidence="2" id="KW-0539">Nucleus</keyword>
<evidence type="ECO:0000313" key="6">
    <source>
        <dbReference type="Proteomes" id="UP000256645"/>
    </source>
</evidence>
<evidence type="ECO:0000256" key="1">
    <source>
        <dbReference type="ARBA" id="ARBA00004123"/>
    </source>
</evidence>
<dbReference type="GO" id="GO:0046982">
    <property type="term" value="F:protein heterodimerization activity"/>
    <property type="evidence" value="ECO:0007669"/>
    <property type="project" value="InterPro"/>
</dbReference>
<comment type="subcellular location">
    <subcellularLocation>
        <location evidence="1">Nucleus</location>
    </subcellularLocation>
</comment>
<keyword evidence="6" id="KW-1185">Reference proteome</keyword>
<protein>
    <recommendedName>
        <fullName evidence="4">Transcription factor CBF/NF-Y/archaeal histone domain-containing protein</fullName>
    </recommendedName>
</protein>
<proteinExistence type="predicted"/>
<reference evidence="5 6" key="1">
    <citation type="journal article" date="2018" name="IMA Fungus">
        <title>IMA Genome-F 9: Draft genome sequence of Annulohypoxylon stygium, Aspergillus mulundensis, Berkeleyomyces basicola (syn. Thielaviopsis basicola), Ceratocystis smalleyi, two Cercospora beticola strains, Coleophoma cylindrospora, Fusarium fracticaudum, Phialophora cf. hyalina, and Morchella septimelata.</title>
        <authorList>
            <person name="Wingfield B.D."/>
            <person name="Bills G.F."/>
            <person name="Dong Y."/>
            <person name="Huang W."/>
            <person name="Nel W.J."/>
            <person name="Swalarsk-Parry B.S."/>
            <person name="Vaghefi N."/>
            <person name="Wilken P.M."/>
            <person name="An Z."/>
            <person name="de Beer Z.W."/>
            <person name="De Vos L."/>
            <person name="Chen L."/>
            <person name="Duong T.A."/>
            <person name="Gao Y."/>
            <person name="Hammerbacher A."/>
            <person name="Kikkert J.R."/>
            <person name="Li Y."/>
            <person name="Li H."/>
            <person name="Li K."/>
            <person name="Li Q."/>
            <person name="Liu X."/>
            <person name="Ma X."/>
            <person name="Naidoo K."/>
            <person name="Pethybridge S.J."/>
            <person name="Sun J."/>
            <person name="Steenkamp E.T."/>
            <person name="van der Nest M.A."/>
            <person name="van Wyk S."/>
            <person name="Wingfield M.J."/>
            <person name="Xiong C."/>
            <person name="Yue Q."/>
            <person name="Zhang X."/>
        </authorList>
    </citation>
    <scope>NUCLEOTIDE SEQUENCE [LARGE SCALE GENOMIC DNA]</scope>
    <source>
        <strain evidence="5 6">BP6252</strain>
    </source>
</reference>
<dbReference type="SUPFAM" id="SSF47113">
    <property type="entry name" value="Histone-fold"/>
    <property type="match status" value="1"/>
</dbReference>